<proteinExistence type="inferred from homology"/>
<dbReference type="SUPFAM" id="SSF109755">
    <property type="entry name" value="PhoU-like"/>
    <property type="match status" value="1"/>
</dbReference>
<organism evidence="3">
    <name type="scientific">Fervidicoccus fontis</name>
    <dbReference type="NCBI Taxonomy" id="683846"/>
    <lineage>
        <taxon>Archaea</taxon>
        <taxon>Thermoproteota</taxon>
        <taxon>Thermoprotei</taxon>
        <taxon>Fervidicoccales</taxon>
        <taxon>Fervidicoccaceae</taxon>
        <taxon>Fervidicoccus</taxon>
    </lineage>
</organism>
<dbReference type="InterPro" id="IPR018445">
    <property type="entry name" value="Put_Phosphate_transp_reg"/>
</dbReference>
<reference evidence="3" key="1">
    <citation type="journal article" date="2020" name="mSystems">
        <title>Genome- and Community-Level Interaction Insights into Carbon Utilization and Element Cycling Functions of Hydrothermarchaeota in Hydrothermal Sediment.</title>
        <authorList>
            <person name="Zhou Z."/>
            <person name="Liu Y."/>
            <person name="Xu W."/>
            <person name="Pan J."/>
            <person name="Luo Z.H."/>
            <person name="Li M."/>
        </authorList>
    </citation>
    <scope>NUCLEOTIDE SEQUENCE [LARGE SCALE GENOMIC DNA]</scope>
    <source>
        <strain evidence="3">SpSt-1116</strain>
    </source>
</reference>
<name>A0A7J3ZMY8_9CREN</name>
<dbReference type="InterPro" id="IPR038078">
    <property type="entry name" value="PhoU-like_sf"/>
</dbReference>
<dbReference type="Pfam" id="PF01865">
    <property type="entry name" value="PhoU_div"/>
    <property type="match status" value="1"/>
</dbReference>
<dbReference type="PANTHER" id="PTHR36536:SF3">
    <property type="entry name" value="UPF0111 PROTEIN HI_1603"/>
    <property type="match status" value="1"/>
</dbReference>
<dbReference type="EMBL" id="DRZC01000075">
    <property type="protein sequence ID" value="HHQ80810.1"/>
    <property type="molecule type" value="Genomic_DNA"/>
</dbReference>
<comment type="caution">
    <text evidence="3">The sequence shown here is derived from an EMBL/GenBank/DDBJ whole genome shotgun (WGS) entry which is preliminary data.</text>
</comment>
<evidence type="ECO:0000256" key="1">
    <source>
        <dbReference type="ARBA" id="ARBA00008591"/>
    </source>
</evidence>
<dbReference type="InterPro" id="IPR002727">
    <property type="entry name" value="DUF47"/>
</dbReference>
<protein>
    <submittedName>
        <fullName evidence="3">DUF47 family protein</fullName>
    </submittedName>
</protein>
<feature type="coiled-coil region" evidence="2">
    <location>
        <begin position="148"/>
        <end position="182"/>
    </location>
</feature>
<dbReference type="PANTHER" id="PTHR36536">
    <property type="entry name" value="UPF0111 PROTEIN HI_1603"/>
    <property type="match status" value="1"/>
</dbReference>
<keyword evidence="2" id="KW-0175">Coiled coil</keyword>
<sequence>MAVASTWRWLGRRREREVIAHCLRHLSVVEEEARSLISEVKHVIEGKENVLKSYKRVFELERDADQVKREIIDALSTELFHPLSREELVRLTLTIDDIANLLKSAGRRLLVLVRVIETPRREIVERYSAILEKVLQQILLLKDAIALLAEDTKEAIKKADEVERLEEEVDEIRSEVEEQILHLCHQDLSFAECLLYLRILEIIEGSSDKCEDVGDVVRSIALIE</sequence>
<evidence type="ECO:0000313" key="3">
    <source>
        <dbReference type="EMBL" id="HHQ80810.1"/>
    </source>
</evidence>
<gene>
    <name evidence="3" type="ORF">ENM78_05120</name>
</gene>
<comment type="similarity">
    <text evidence="1">Belongs to the UPF0111 family.</text>
</comment>
<dbReference type="Gene3D" id="1.20.58.220">
    <property type="entry name" value="Phosphate transport system protein phou homolog 2, domain 2"/>
    <property type="match status" value="1"/>
</dbReference>
<dbReference type="AlphaFoldDB" id="A0A7J3ZMY8"/>
<accession>A0A7J3ZMY8</accession>
<evidence type="ECO:0000256" key="2">
    <source>
        <dbReference type="SAM" id="Coils"/>
    </source>
</evidence>